<name>A0AAQ1ZJ93_9BACT</name>
<reference evidence="1 2" key="1">
    <citation type="submission" date="2018-06" db="EMBL/GenBank/DDBJ databases">
        <authorList>
            <consortium name="Pathogen Informatics"/>
            <person name="Doyle S."/>
        </authorList>
    </citation>
    <scope>NUCLEOTIDE SEQUENCE [LARGE SCALE GENOMIC DNA]</scope>
    <source>
        <strain evidence="1 2">NCTC13063</strain>
    </source>
</reference>
<gene>
    <name evidence="1" type="ORF">NCTC13063_01389</name>
</gene>
<protein>
    <submittedName>
        <fullName evidence="1">Uncharacterized protein</fullName>
    </submittedName>
</protein>
<proteinExistence type="predicted"/>
<accession>A0AAQ1ZJ93</accession>
<evidence type="ECO:0000313" key="1">
    <source>
        <dbReference type="EMBL" id="SUB80108.1"/>
    </source>
</evidence>
<comment type="caution">
    <text evidence="1">The sequence shown here is derived from an EMBL/GenBank/DDBJ whole genome shotgun (WGS) entry which is preliminary data.</text>
</comment>
<dbReference type="EMBL" id="UGTJ01000001">
    <property type="protein sequence ID" value="SUB80108.1"/>
    <property type="molecule type" value="Genomic_DNA"/>
</dbReference>
<evidence type="ECO:0000313" key="2">
    <source>
        <dbReference type="Proteomes" id="UP000255283"/>
    </source>
</evidence>
<sequence length="49" mass="5748">MSILNSYKPETSVKPYCFLLYKKTQGFSPASSDYKEIDYLLIFRTPIFC</sequence>
<organism evidence="1 2">
    <name type="scientific">Segatella buccae</name>
    <dbReference type="NCBI Taxonomy" id="28126"/>
    <lineage>
        <taxon>Bacteria</taxon>
        <taxon>Pseudomonadati</taxon>
        <taxon>Bacteroidota</taxon>
        <taxon>Bacteroidia</taxon>
        <taxon>Bacteroidales</taxon>
        <taxon>Prevotellaceae</taxon>
        <taxon>Segatella</taxon>
    </lineage>
</organism>
<dbReference type="AlphaFoldDB" id="A0AAQ1ZJ93"/>
<dbReference type="Proteomes" id="UP000255283">
    <property type="component" value="Unassembled WGS sequence"/>
</dbReference>